<accession>A0A4V1IVB7</accession>
<evidence type="ECO:0000313" key="9">
    <source>
        <dbReference type="EMBL" id="RKP03499.1"/>
    </source>
</evidence>
<evidence type="ECO:0000256" key="1">
    <source>
        <dbReference type="ARBA" id="ARBA00022679"/>
    </source>
</evidence>
<proteinExistence type="inferred from homology"/>
<dbReference type="InterPro" id="IPR050538">
    <property type="entry name" value="MAP_kinase_kinase_kinase"/>
</dbReference>
<dbReference type="SUPFAM" id="SSF56112">
    <property type="entry name" value="Protein kinase-like (PK-like)"/>
    <property type="match status" value="1"/>
</dbReference>
<reference evidence="10 11" key="1">
    <citation type="journal article" date="2018" name="Nat. Microbiol.">
        <title>Leveraging single-cell genomics to expand the fungal tree of life.</title>
        <authorList>
            <person name="Ahrendt S.R."/>
            <person name="Quandt C.A."/>
            <person name="Ciobanu D."/>
            <person name="Clum A."/>
            <person name="Salamov A."/>
            <person name="Andreopoulos B."/>
            <person name="Cheng J.F."/>
            <person name="Woyke T."/>
            <person name="Pelin A."/>
            <person name="Henrissat B."/>
            <person name="Reynolds N.K."/>
            <person name="Benny G.L."/>
            <person name="Smith M.E."/>
            <person name="James T.Y."/>
            <person name="Grigoriev I.V."/>
        </authorList>
    </citation>
    <scope>NUCLEOTIDE SEQUENCE [LARGE SCALE GENOMIC DNA]</scope>
    <source>
        <strain evidence="10 11">ATCC 52028</strain>
    </source>
</reference>
<dbReference type="EMBL" id="ML014122">
    <property type="protein sequence ID" value="RKP03499.1"/>
    <property type="molecule type" value="Genomic_DNA"/>
</dbReference>
<evidence type="ECO:0000256" key="4">
    <source>
        <dbReference type="ARBA" id="ARBA00022840"/>
    </source>
</evidence>
<dbReference type="Gene3D" id="1.10.510.10">
    <property type="entry name" value="Transferase(Phosphotransferase) domain 1"/>
    <property type="match status" value="1"/>
</dbReference>
<evidence type="ECO:0000256" key="3">
    <source>
        <dbReference type="ARBA" id="ARBA00022777"/>
    </source>
</evidence>
<gene>
    <name evidence="8" type="ORF">CAUPRSCDRAFT_3158</name>
    <name evidence="9" type="ORF">CXG81DRAFT_4393</name>
</gene>
<comment type="similarity">
    <text evidence="6">Belongs to the protein kinase superfamily.</text>
</comment>
<feature type="non-terminal residue" evidence="9">
    <location>
        <position position="1"/>
    </location>
</feature>
<organism evidence="9 11">
    <name type="scientific">Caulochytrium protostelioides</name>
    <dbReference type="NCBI Taxonomy" id="1555241"/>
    <lineage>
        <taxon>Eukaryota</taxon>
        <taxon>Fungi</taxon>
        <taxon>Fungi incertae sedis</taxon>
        <taxon>Chytridiomycota</taxon>
        <taxon>Chytridiomycota incertae sedis</taxon>
        <taxon>Chytridiomycetes</taxon>
        <taxon>Caulochytriales</taxon>
        <taxon>Caulochytriaceae</taxon>
        <taxon>Caulochytrium</taxon>
    </lineage>
</organism>
<dbReference type="GO" id="GO:0004674">
    <property type="term" value="F:protein serine/threonine kinase activity"/>
    <property type="evidence" value="ECO:0007669"/>
    <property type="project" value="UniProtKB-KW"/>
</dbReference>
<dbReference type="InterPro" id="IPR000719">
    <property type="entry name" value="Prot_kinase_dom"/>
</dbReference>
<dbReference type="InterPro" id="IPR017441">
    <property type="entry name" value="Protein_kinase_ATP_BS"/>
</dbReference>
<dbReference type="Pfam" id="PF00069">
    <property type="entry name" value="Pkinase"/>
    <property type="match status" value="1"/>
</dbReference>
<keyword evidence="4 5" id="KW-0067">ATP-binding</keyword>
<dbReference type="STRING" id="1555241.A0A4V1IVB7"/>
<dbReference type="Proteomes" id="UP000274922">
    <property type="component" value="Unassembled WGS sequence"/>
</dbReference>
<keyword evidence="3 8" id="KW-0418">Kinase</keyword>
<dbReference type="GO" id="GO:0000165">
    <property type="term" value="P:MAPK cascade"/>
    <property type="evidence" value="ECO:0007669"/>
    <property type="project" value="UniProtKB-ARBA"/>
</dbReference>
<feature type="domain" description="Protein kinase" evidence="7">
    <location>
        <begin position="3"/>
        <end position="257"/>
    </location>
</feature>
<evidence type="ECO:0000256" key="5">
    <source>
        <dbReference type="PROSITE-ProRule" id="PRU10141"/>
    </source>
</evidence>
<evidence type="ECO:0000313" key="11">
    <source>
        <dbReference type="Proteomes" id="UP000274922"/>
    </source>
</evidence>
<dbReference type="PROSITE" id="PS00108">
    <property type="entry name" value="PROTEIN_KINASE_ST"/>
    <property type="match status" value="1"/>
</dbReference>
<evidence type="ECO:0000313" key="10">
    <source>
        <dbReference type="Proteomes" id="UP000268535"/>
    </source>
</evidence>
<dbReference type="EMBL" id="ML010056">
    <property type="protein sequence ID" value="RKO96344.1"/>
    <property type="molecule type" value="Genomic_DNA"/>
</dbReference>
<dbReference type="PIRSF" id="PIRSF000654">
    <property type="entry name" value="Integrin-linked_kinase"/>
    <property type="match status" value="1"/>
</dbReference>
<dbReference type="CDD" id="cd06606">
    <property type="entry name" value="STKc_MAPKKK"/>
    <property type="match status" value="1"/>
</dbReference>
<dbReference type="InterPro" id="IPR008271">
    <property type="entry name" value="Ser/Thr_kinase_AS"/>
</dbReference>
<evidence type="ECO:0000259" key="7">
    <source>
        <dbReference type="PROSITE" id="PS50011"/>
    </source>
</evidence>
<feature type="binding site" evidence="5">
    <location>
        <position position="32"/>
    </location>
    <ligand>
        <name>ATP</name>
        <dbReference type="ChEBI" id="CHEBI:30616"/>
    </ligand>
</feature>
<keyword evidence="11" id="KW-1185">Reference proteome</keyword>
<dbReference type="PROSITE" id="PS00107">
    <property type="entry name" value="PROTEIN_KINASE_ATP"/>
    <property type="match status" value="1"/>
</dbReference>
<keyword evidence="2 5" id="KW-0547">Nucleotide-binding</keyword>
<dbReference type="InterPro" id="IPR011009">
    <property type="entry name" value="Kinase-like_dom_sf"/>
</dbReference>
<reference evidence="9" key="2">
    <citation type="submission" date="2018-04" db="EMBL/GenBank/DDBJ databases">
        <title>Leveraging single-cell genomics to expand the Fungal Tree of Life.</title>
        <authorList>
            <consortium name="DOE Joint Genome Institute"/>
            <person name="Ahrendt S.R."/>
            <person name="Quandt C.A."/>
            <person name="Ciobanu D."/>
            <person name="Clum A."/>
            <person name="Salamov A."/>
            <person name="Andreopoulos B."/>
            <person name="Cheng J.-F."/>
            <person name="Woyke T."/>
            <person name="Pelin A."/>
            <person name="Henrissat B."/>
            <person name="Benny G.L."/>
            <person name="Smith M.E."/>
            <person name="James T.Y."/>
            <person name="Grigoriev I.V."/>
        </authorList>
    </citation>
    <scope>NUCLEOTIDE SEQUENCE</scope>
    <source>
        <strain evidence="9">ATCC 52028</strain>
    </source>
</reference>
<evidence type="ECO:0000256" key="2">
    <source>
        <dbReference type="ARBA" id="ARBA00022741"/>
    </source>
</evidence>
<protein>
    <submittedName>
        <fullName evidence="8">Kinase-like protein</fullName>
    </submittedName>
</protein>
<feature type="non-terminal residue" evidence="9">
    <location>
        <position position="257"/>
    </location>
</feature>
<dbReference type="OrthoDB" id="266718at2759"/>
<dbReference type="PANTHER" id="PTHR48016">
    <property type="entry name" value="MAP KINASE KINASE KINASE SSK2-RELATED-RELATED"/>
    <property type="match status" value="1"/>
</dbReference>
<dbReference type="SMART" id="SM00220">
    <property type="entry name" value="S_TKc"/>
    <property type="match status" value="1"/>
</dbReference>
<name>A0A4V1IVB7_9FUNG</name>
<dbReference type="GO" id="GO:0005524">
    <property type="term" value="F:ATP binding"/>
    <property type="evidence" value="ECO:0007669"/>
    <property type="project" value="UniProtKB-UniRule"/>
</dbReference>
<dbReference type="AlphaFoldDB" id="A0A4V1IVB7"/>
<evidence type="ECO:0000313" key="8">
    <source>
        <dbReference type="EMBL" id="RKO96344.1"/>
    </source>
</evidence>
<sequence length="257" mass="27888">IAWERGRLIGSGAFGRVYHGLNLDSGEIMAVKQVQVGNNPRAVESLRVEVALLKDLHHDNIVAYLGYEDAEACLNVFLEYVSGGSIATLLQSYGQFPTALTRSIATQTCMGLAYLHSVNIVHRDIKGGNILIDAEGCVKISDFGISKRNAHVGNAYQHMTRASMQGSIYWMAPDVVRGKGYGAKVDIWSLGCLVLEMCSGVPPWHGVAGNIIYLLGKGNTPPCPDDMDATARDFCERCFVLDPAMRATAEALSDHPF</sequence>
<reference evidence="8" key="3">
    <citation type="submission" date="2018-08" db="EMBL/GenBank/DDBJ databases">
        <title>Leveraging single-cell genomics to expand the Fungal Tree of Life.</title>
        <authorList>
            <consortium name="DOE Joint Genome Institute"/>
            <person name="Ahrendt S.R."/>
            <person name="Quandt C.A."/>
            <person name="Ciobanu D."/>
            <person name="Clum A."/>
            <person name="Salamov A."/>
            <person name="Andreopoulos B."/>
            <person name="Cheng J.-F."/>
            <person name="Woyke T."/>
            <person name="Pelin A."/>
            <person name="Henrissat B."/>
            <person name="Reynolds N."/>
            <person name="Benny G.L."/>
            <person name="Smith M.E."/>
            <person name="James T.Y."/>
            <person name="Grigoriev I.V."/>
        </authorList>
    </citation>
    <scope>NUCLEOTIDE SEQUENCE</scope>
    <source>
        <strain evidence="8">ATCC 52028</strain>
    </source>
</reference>
<dbReference type="PROSITE" id="PS50011">
    <property type="entry name" value="PROTEIN_KINASE_DOM"/>
    <property type="match status" value="1"/>
</dbReference>
<evidence type="ECO:0000256" key="6">
    <source>
        <dbReference type="RuleBase" id="RU000304"/>
    </source>
</evidence>
<keyword evidence="6" id="KW-0723">Serine/threonine-protein kinase</keyword>
<dbReference type="PANTHER" id="PTHR48016:SF56">
    <property type="entry name" value="MAPKK KINASE"/>
    <property type="match status" value="1"/>
</dbReference>
<keyword evidence="1" id="KW-0808">Transferase</keyword>
<dbReference type="Proteomes" id="UP000268535">
    <property type="component" value="Unassembled WGS sequence"/>
</dbReference>